<evidence type="ECO:0000313" key="3">
    <source>
        <dbReference type="Proteomes" id="UP001500622"/>
    </source>
</evidence>
<keyword evidence="1" id="KW-0472">Membrane</keyword>
<evidence type="ECO:0000313" key="2">
    <source>
        <dbReference type="EMBL" id="GAA4428356.1"/>
    </source>
</evidence>
<protein>
    <submittedName>
        <fullName evidence="2">Uncharacterized protein</fullName>
    </submittedName>
</protein>
<dbReference type="Pfam" id="PF20064">
    <property type="entry name" value="DUF6463"/>
    <property type="match status" value="1"/>
</dbReference>
<comment type="caution">
    <text evidence="2">The sequence shown here is derived from an EMBL/GenBank/DDBJ whole genome shotgun (WGS) entry which is preliminary data.</text>
</comment>
<dbReference type="Proteomes" id="UP001500622">
    <property type="component" value="Unassembled WGS sequence"/>
</dbReference>
<feature type="transmembrane region" description="Helical" evidence="1">
    <location>
        <begin position="71"/>
        <end position="91"/>
    </location>
</feature>
<sequence>MSNDMRSTAATAFLHSRRRVPVVGGLLTLIGAVHVASTSLVYPEGVASVLDSRVIASIEAEPDVLALRSAVFWYVTAGLLIIVIGALVIWVERFTGHVPRFVAWALLVVTAWGVLLMPVSGFWALLAPVAIALRARPHRPHLPHHEA</sequence>
<feature type="transmembrane region" description="Helical" evidence="1">
    <location>
        <begin position="103"/>
        <end position="133"/>
    </location>
</feature>
<evidence type="ECO:0000256" key="1">
    <source>
        <dbReference type="SAM" id="Phobius"/>
    </source>
</evidence>
<gene>
    <name evidence="2" type="ORF">GCM10023169_29380</name>
</gene>
<keyword evidence="1" id="KW-1133">Transmembrane helix</keyword>
<keyword evidence="3" id="KW-1185">Reference proteome</keyword>
<dbReference type="RefSeq" id="WP_345217025.1">
    <property type="nucleotide sequence ID" value="NZ_BAABGN010000012.1"/>
</dbReference>
<accession>A0ABP8LH75</accession>
<reference evidence="3" key="1">
    <citation type="journal article" date="2019" name="Int. J. Syst. Evol. Microbiol.">
        <title>The Global Catalogue of Microorganisms (GCM) 10K type strain sequencing project: providing services to taxonomists for standard genome sequencing and annotation.</title>
        <authorList>
            <consortium name="The Broad Institute Genomics Platform"/>
            <consortium name="The Broad Institute Genome Sequencing Center for Infectious Disease"/>
            <person name="Wu L."/>
            <person name="Ma J."/>
        </authorList>
    </citation>
    <scope>NUCLEOTIDE SEQUENCE [LARGE SCALE GENOMIC DNA]</scope>
    <source>
        <strain evidence="3">JCM 17810</strain>
    </source>
</reference>
<proteinExistence type="predicted"/>
<name>A0ABP8LH75_9MICO</name>
<dbReference type="EMBL" id="BAABGN010000012">
    <property type="protein sequence ID" value="GAA4428356.1"/>
    <property type="molecule type" value="Genomic_DNA"/>
</dbReference>
<organism evidence="2 3">
    <name type="scientific">Georgenia halophila</name>
    <dbReference type="NCBI Taxonomy" id="620889"/>
    <lineage>
        <taxon>Bacteria</taxon>
        <taxon>Bacillati</taxon>
        <taxon>Actinomycetota</taxon>
        <taxon>Actinomycetes</taxon>
        <taxon>Micrococcales</taxon>
        <taxon>Bogoriellaceae</taxon>
        <taxon>Georgenia</taxon>
    </lineage>
</organism>
<feature type="transmembrane region" description="Helical" evidence="1">
    <location>
        <begin position="20"/>
        <end position="42"/>
    </location>
</feature>
<dbReference type="InterPro" id="IPR045590">
    <property type="entry name" value="DUF6463"/>
</dbReference>
<keyword evidence="1" id="KW-0812">Transmembrane</keyword>